<evidence type="ECO:0000256" key="4">
    <source>
        <dbReference type="ARBA" id="ARBA00022840"/>
    </source>
</evidence>
<dbReference type="GO" id="GO:0016887">
    <property type="term" value="F:ATP hydrolysis activity"/>
    <property type="evidence" value="ECO:0007669"/>
    <property type="project" value="InterPro"/>
</dbReference>
<dbReference type="eggNOG" id="COG1131">
    <property type="taxonomic scope" value="Bacteria"/>
</dbReference>
<dbReference type="SMART" id="SM00382">
    <property type="entry name" value="AAA"/>
    <property type="match status" value="1"/>
</dbReference>
<keyword evidence="3" id="KW-0547">Nucleotide-binding</keyword>
<dbReference type="HOGENOM" id="CLU_000604_1_2_0"/>
<dbReference type="SUPFAM" id="SSF52540">
    <property type="entry name" value="P-loop containing nucleoside triphosphate hydrolases"/>
    <property type="match status" value="1"/>
</dbReference>
<feature type="compositionally biased region" description="Basic and acidic residues" evidence="5">
    <location>
        <begin position="255"/>
        <end position="267"/>
    </location>
</feature>
<dbReference type="InParanoid" id="E8N1H7"/>
<dbReference type="PROSITE" id="PS50893">
    <property type="entry name" value="ABC_TRANSPORTER_2"/>
    <property type="match status" value="1"/>
</dbReference>
<dbReference type="PANTHER" id="PTHR43335">
    <property type="entry name" value="ABC TRANSPORTER, ATP-BINDING PROTEIN"/>
    <property type="match status" value="1"/>
</dbReference>
<dbReference type="InterPro" id="IPR003593">
    <property type="entry name" value="AAA+_ATPase"/>
</dbReference>
<accession>E8N1H7</accession>
<keyword evidence="4 7" id="KW-0067">ATP-binding</keyword>
<dbReference type="PROSITE" id="PS00211">
    <property type="entry name" value="ABC_TRANSPORTER_1"/>
    <property type="match status" value="1"/>
</dbReference>
<dbReference type="OrthoDB" id="9775135at2"/>
<reference evidence="7 8" key="1">
    <citation type="submission" date="2010-12" db="EMBL/GenBank/DDBJ databases">
        <title>Whole genome sequence of Anaerolinea thermophila UNI-1.</title>
        <authorList>
            <person name="Narita-Yamada S."/>
            <person name="Kishi E."/>
            <person name="Watanabe Y."/>
            <person name="Takasaki K."/>
            <person name="Ankai A."/>
            <person name="Oguchi A."/>
            <person name="Fukui S."/>
            <person name="Takahashi M."/>
            <person name="Yashiro I."/>
            <person name="Hosoyama A."/>
            <person name="Sekiguchi Y."/>
            <person name="Hanada S."/>
            <person name="Fujita N."/>
        </authorList>
    </citation>
    <scope>NUCLEOTIDE SEQUENCE [LARGE SCALE GENOMIC DNA]</scope>
    <source>
        <strain evidence="8">DSM 14523 / JCM 11388 / NBRC 100420 / UNI-1</strain>
    </source>
</reference>
<dbReference type="InterPro" id="IPR027417">
    <property type="entry name" value="P-loop_NTPase"/>
</dbReference>
<protein>
    <submittedName>
        <fullName evidence="7">ABC transporter ATP-binding protein</fullName>
    </submittedName>
</protein>
<dbReference type="AlphaFoldDB" id="E8N1H7"/>
<keyword evidence="8" id="KW-1185">Reference proteome</keyword>
<evidence type="ECO:0000256" key="1">
    <source>
        <dbReference type="ARBA" id="ARBA00005417"/>
    </source>
</evidence>
<organism evidence="7 8">
    <name type="scientific">Anaerolinea thermophila (strain DSM 14523 / JCM 11388 / NBRC 100420 / UNI-1)</name>
    <dbReference type="NCBI Taxonomy" id="926569"/>
    <lineage>
        <taxon>Bacteria</taxon>
        <taxon>Bacillati</taxon>
        <taxon>Chloroflexota</taxon>
        <taxon>Anaerolineae</taxon>
        <taxon>Anaerolineales</taxon>
        <taxon>Anaerolineaceae</taxon>
        <taxon>Anaerolinea</taxon>
    </lineage>
</organism>
<sequence length="294" mass="32560">MIEIENLTKVYPNGKRALNSLSLNIHEGMFGLIGPNGAGKTTLMRILATLLTPTAGRVLIFGKDLQTPEGKVSTRKSLGYLPQEIGFHLKLTVEQELDYFAILKNITDPKDRNRQIDNVLEQIGLRSARKERIHTLSGGMKRRLGIGIALLGSPKLLIVDEPTASLDPAERVHFRNLLFQLAGKRIVILSTHIIEDVNQVCSDLAVITNGNLLFHGAPEILLSQVKGKVRIVPESELNAEKNLRLISSKTTPSGTEHRVLSSEKPSHTSENIEPTLEDAYLWLIQQTSEESENV</sequence>
<dbReference type="KEGG" id="atm:ANT_05480"/>
<evidence type="ECO:0000313" key="8">
    <source>
        <dbReference type="Proteomes" id="UP000008922"/>
    </source>
</evidence>
<keyword evidence="2" id="KW-0813">Transport</keyword>
<dbReference type="Pfam" id="PF00005">
    <property type="entry name" value="ABC_tran"/>
    <property type="match status" value="1"/>
</dbReference>
<dbReference type="PANTHER" id="PTHR43335:SF2">
    <property type="entry name" value="ABC TRANSPORTER, ATP-BINDING PROTEIN"/>
    <property type="match status" value="1"/>
</dbReference>
<evidence type="ECO:0000256" key="5">
    <source>
        <dbReference type="SAM" id="MobiDB-lite"/>
    </source>
</evidence>
<feature type="region of interest" description="Disordered" evidence="5">
    <location>
        <begin position="250"/>
        <end position="271"/>
    </location>
</feature>
<evidence type="ECO:0000256" key="3">
    <source>
        <dbReference type="ARBA" id="ARBA00022741"/>
    </source>
</evidence>
<feature type="domain" description="ABC transporter" evidence="6">
    <location>
        <begin position="2"/>
        <end position="234"/>
    </location>
</feature>
<evidence type="ECO:0000259" key="6">
    <source>
        <dbReference type="PROSITE" id="PS50893"/>
    </source>
</evidence>
<dbReference type="Gene3D" id="3.40.50.300">
    <property type="entry name" value="P-loop containing nucleotide triphosphate hydrolases"/>
    <property type="match status" value="1"/>
</dbReference>
<dbReference type="RefSeq" id="WP_013558978.1">
    <property type="nucleotide sequence ID" value="NC_014960.1"/>
</dbReference>
<gene>
    <name evidence="7" type="ordered locus">ANT_05480</name>
</gene>
<proteinExistence type="inferred from homology"/>
<evidence type="ECO:0000313" key="7">
    <source>
        <dbReference type="EMBL" id="BAJ62582.1"/>
    </source>
</evidence>
<comment type="similarity">
    <text evidence="1">Belongs to the ABC transporter superfamily.</text>
</comment>
<dbReference type="InterPro" id="IPR003439">
    <property type="entry name" value="ABC_transporter-like_ATP-bd"/>
</dbReference>
<dbReference type="Proteomes" id="UP000008922">
    <property type="component" value="Chromosome"/>
</dbReference>
<name>E8N1H7_ANATU</name>
<dbReference type="GO" id="GO:0005524">
    <property type="term" value="F:ATP binding"/>
    <property type="evidence" value="ECO:0007669"/>
    <property type="project" value="UniProtKB-KW"/>
</dbReference>
<dbReference type="InterPro" id="IPR017871">
    <property type="entry name" value="ABC_transporter-like_CS"/>
</dbReference>
<dbReference type="STRING" id="926569.ANT_05480"/>
<evidence type="ECO:0000256" key="2">
    <source>
        <dbReference type="ARBA" id="ARBA00022448"/>
    </source>
</evidence>
<dbReference type="EMBL" id="AP012029">
    <property type="protein sequence ID" value="BAJ62582.1"/>
    <property type="molecule type" value="Genomic_DNA"/>
</dbReference>